<name>A0A537IHQ1_9BACT</name>
<dbReference type="PANTHER" id="PTHR30024:SF47">
    <property type="entry name" value="TAURINE-BINDING PERIPLASMIC PROTEIN"/>
    <property type="match status" value="1"/>
</dbReference>
<comment type="caution">
    <text evidence="5">The sequence shown here is derived from an EMBL/GenBank/DDBJ whole genome shotgun (WGS) entry which is preliminary data.</text>
</comment>
<proteinExistence type="inferred from homology"/>
<evidence type="ECO:0000259" key="4">
    <source>
        <dbReference type="Pfam" id="PF09084"/>
    </source>
</evidence>
<dbReference type="AlphaFoldDB" id="A0A537IHQ1"/>
<evidence type="ECO:0000256" key="1">
    <source>
        <dbReference type="ARBA" id="ARBA00004418"/>
    </source>
</evidence>
<dbReference type="GO" id="GO:0042918">
    <property type="term" value="P:alkanesulfonate transmembrane transport"/>
    <property type="evidence" value="ECO:0007669"/>
    <property type="project" value="TreeGrafter"/>
</dbReference>
<dbReference type="Gene3D" id="3.40.190.10">
    <property type="entry name" value="Periplasmic binding protein-like II"/>
    <property type="match status" value="2"/>
</dbReference>
<dbReference type="EMBL" id="VBAP01000133">
    <property type="protein sequence ID" value="TMI70838.1"/>
    <property type="molecule type" value="Genomic_DNA"/>
</dbReference>
<evidence type="ECO:0000313" key="6">
    <source>
        <dbReference type="Proteomes" id="UP000318834"/>
    </source>
</evidence>
<protein>
    <submittedName>
        <fullName evidence="5">ABC transporter substrate-binding protein</fullName>
    </submittedName>
</protein>
<dbReference type="Proteomes" id="UP000318834">
    <property type="component" value="Unassembled WGS sequence"/>
</dbReference>
<gene>
    <name evidence="5" type="ORF">E6H05_13285</name>
</gene>
<dbReference type="Pfam" id="PF09084">
    <property type="entry name" value="NMT1"/>
    <property type="match status" value="1"/>
</dbReference>
<feature type="domain" description="SsuA/THI5-like" evidence="4">
    <location>
        <begin position="49"/>
        <end position="256"/>
    </location>
</feature>
<comment type="similarity">
    <text evidence="2">Belongs to the bacterial solute-binding protein SsuA/TauA family.</text>
</comment>
<reference evidence="5 6" key="1">
    <citation type="journal article" date="2019" name="Nat. Microbiol.">
        <title>Mediterranean grassland soil C-N compound turnover is dependent on rainfall and depth, and is mediated by genomically divergent microorganisms.</title>
        <authorList>
            <person name="Diamond S."/>
            <person name="Andeer P.F."/>
            <person name="Li Z."/>
            <person name="Crits-Christoph A."/>
            <person name="Burstein D."/>
            <person name="Anantharaman K."/>
            <person name="Lane K.R."/>
            <person name="Thomas B.C."/>
            <person name="Pan C."/>
            <person name="Northen T.R."/>
            <person name="Banfield J.F."/>
        </authorList>
    </citation>
    <scope>NUCLEOTIDE SEQUENCE [LARGE SCALE GENOMIC DNA]</scope>
    <source>
        <strain evidence="5">NP_8</strain>
    </source>
</reference>
<comment type="subcellular location">
    <subcellularLocation>
        <location evidence="1">Periplasm</location>
    </subcellularLocation>
</comment>
<evidence type="ECO:0000256" key="2">
    <source>
        <dbReference type="ARBA" id="ARBA00010742"/>
    </source>
</evidence>
<evidence type="ECO:0000313" key="5">
    <source>
        <dbReference type="EMBL" id="TMI70838.1"/>
    </source>
</evidence>
<dbReference type="PANTHER" id="PTHR30024">
    <property type="entry name" value="ALIPHATIC SULFONATES-BINDING PROTEIN-RELATED"/>
    <property type="match status" value="1"/>
</dbReference>
<sequence>MKRLALSGVVFLGVLVLAGGVVGSAGGQAPPKVSIMVGGLEKIIYLPAMLTERLGYFKEAGVDVTLYNEAAGVSAEDEMLAGRVDGVVGFYDHSIDLQSKGKFVQAVIILDRVPGEALVVSNRSGITSLAGLKGKRIGVTGLGSSTNFLASFLVTKGGGSQGEYTPIPVGAGNTLIAAMQQDRIDAAVTTEPTVSRLIKLNMATVLVDMRTAAGTRASLGGTYPAACLYMRLDYVSTHKDAVQRTVNAFAKTLRYLQMTRAGDVADKMPEDYYVGDKPLYLSALAASMNMFNPTGMMPQDGPPTVLKVLAAFNKELDPSKVDLAKTYTDEFVSSALAHK</sequence>
<dbReference type="SUPFAM" id="SSF53850">
    <property type="entry name" value="Periplasmic binding protein-like II"/>
    <property type="match status" value="1"/>
</dbReference>
<dbReference type="GO" id="GO:0042597">
    <property type="term" value="C:periplasmic space"/>
    <property type="evidence" value="ECO:0007669"/>
    <property type="project" value="UniProtKB-SubCell"/>
</dbReference>
<dbReference type="InterPro" id="IPR015168">
    <property type="entry name" value="SsuA/THI5"/>
</dbReference>
<organism evidence="5 6">
    <name type="scientific">Candidatus Segetimicrobium genomatis</name>
    <dbReference type="NCBI Taxonomy" id="2569760"/>
    <lineage>
        <taxon>Bacteria</taxon>
        <taxon>Bacillati</taxon>
        <taxon>Candidatus Sysuimicrobiota</taxon>
        <taxon>Candidatus Sysuimicrobiia</taxon>
        <taxon>Candidatus Sysuimicrobiales</taxon>
        <taxon>Candidatus Segetimicrobiaceae</taxon>
        <taxon>Candidatus Segetimicrobium</taxon>
    </lineage>
</organism>
<accession>A0A537IHQ1</accession>
<keyword evidence="3" id="KW-0732">Signal</keyword>
<evidence type="ECO:0000256" key="3">
    <source>
        <dbReference type="ARBA" id="ARBA00022729"/>
    </source>
</evidence>